<dbReference type="PANTHER" id="PTHR42648:SF11">
    <property type="entry name" value="TRANSPOSON TY4-P GAG-POL POLYPROTEIN"/>
    <property type="match status" value="1"/>
</dbReference>
<dbReference type="GO" id="GO:0046872">
    <property type="term" value="F:metal ion binding"/>
    <property type="evidence" value="ECO:0007669"/>
    <property type="project" value="UniProtKB-KW"/>
</dbReference>
<gene>
    <name evidence="12" type="ORF">ILUMI_09577</name>
</gene>
<keyword evidence="3" id="KW-0255">Endonuclease</keyword>
<dbReference type="InterPro" id="IPR036397">
    <property type="entry name" value="RNaseH_sf"/>
</dbReference>
<dbReference type="GO" id="GO:0003964">
    <property type="term" value="F:RNA-directed DNA polymerase activity"/>
    <property type="evidence" value="ECO:0007669"/>
    <property type="project" value="UniProtKB-KW"/>
</dbReference>
<feature type="coiled-coil region" evidence="10">
    <location>
        <begin position="208"/>
        <end position="235"/>
    </location>
</feature>
<keyword evidence="2" id="KW-0479">Metal-binding</keyword>
<sequence length="265" mass="31358">MSKCMLLEANLKKEFWREAIRTANYLQNRLPTSGKNKTSYELWYGEKPNIGHLRTFGSTAYTLIPRVRRPKLDDNSKKVIFVEYESGSKYRLFYRCTKNIVISSNVHFKQHFHEEKCIAKFKNQEDIDVGILNKGNSKTEDVLGKETDKAKEKLQMDVEERAIEVEQPLERRISKRTTKGKPPIRFENVNYNRKIEVEQQTYEDAVQYQESKQLINAMEEEMKSLKEKDLRHLQNYQAIRTLLEVSGFIKLKQILQVNLRHTKHD</sequence>
<dbReference type="AlphaFoldDB" id="A0A8K0GEX5"/>
<evidence type="ECO:0000256" key="2">
    <source>
        <dbReference type="ARBA" id="ARBA00022723"/>
    </source>
</evidence>
<dbReference type="GO" id="GO:0016787">
    <property type="term" value="F:hydrolase activity"/>
    <property type="evidence" value="ECO:0007669"/>
    <property type="project" value="UniProtKB-KW"/>
</dbReference>
<dbReference type="InterPro" id="IPR057670">
    <property type="entry name" value="SH3_retrovirus"/>
</dbReference>
<comment type="caution">
    <text evidence="12">The sequence shown here is derived from an EMBL/GenBank/DDBJ whole genome shotgun (WGS) entry which is preliminary data.</text>
</comment>
<keyword evidence="8" id="KW-0548">Nucleotidyltransferase</keyword>
<dbReference type="Proteomes" id="UP000801492">
    <property type="component" value="Unassembled WGS sequence"/>
</dbReference>
<keyword evidence="10" id="KW-0175">Coiled coil</keyword>
<evidence type="ECO:0000256" key="9">
    <source>
        <dbReference type="ARBA" id="ARBA00023172"/>
    </source>
</evidence>
<evidence type="ECO:0000313" key="13">
    <source>
        <dbReference type="Proteomes" id="UP000801492"/>
    </source>
</evidence>
<keyword evidence="8" id="KW-0808">Transferase</keyword>
<dbReference type="PANTHER" id="PTHR42648">
    <property type="entry name" value="TRANSPOSASE, PUTATIVE-RELATED"/>
    <property type="match status" value="1"/>
</dbReference>
<evidence type="ECO:0000256" key="4">
    <source>
        <dbReference type="ARBA" id="ARBA00022801"/>
    </source>
</evidence>
<dbReference type="GO" id="GO:0003887">
    <property type="term" value="F:DNA-directed DNA polymerase activity"/>
    <property type="evidence" value="ECO:0007669"/>
    <property type="project" value="UniProtKB-KW"/>
</dbReference>
<evidence type="ECO:0000256" key="7">
    <source>
        <dbReference type="ARBA" id="ARBA00022918"/>
    </source>
</evidence>
<dbReference type="GO" id="GO:0015074">
    <property type="term" value="P:DNA integration"/>
    <property type="evidence" value="ECO:0007669"/>
    <property type="project" value="UniProtKB-KW"/>
</dbReference>
<dbReference type="GO" id="GO:0004519">
    <property type="term" value="F:endonuclease activity"/>
    <property type="evidence" value="ECO:0007669"/>
    <property type="project" value="UniProtKB-KW"/>
</dbReference>
<feature type="domain" description="Retroviral polymerase SH3-like" evidence="11">
    <location>
        <begin position="58"/>
        <end position="111"/>
    </location>
</feature>
<reference evidence="12" key="1">
    <citation type="submission" date="2019-08" db="EMBL/GenBank/DDBJ databases">
        <title>The genome of the North American firefly Photinus pyralis.</title>
        <authorList>
            <consortium name="Photinus pyralis genome working group"/>
            <person name="Fallon T.R."/>
            <person name="Sander Lower S.E."/>
            <person name="Weng J.-K."/>
        </authorList>
    </citation>
    <scope>NUCLEOTIDE SEQUENCE</scope>
    <source>
        <strain evidence="12">TRF0915ILg1</strain>
        <tissue evidence="12">Whole body</tissue>
    </source>
</reference>
<evidence type="ECO:0000259" key="11">
    <source>
        <dbReference type="Pfam" id="PF25597"/>
    </source>
</evidence>
<dbReference type="OrthoDB" id="6766880at2759"/>
<protein>
    <recommendedName>
        <fullName evidence="11">Retroviral polymerase SH3-like domain-containing protein</fullName>
    </recommendedName>
</protein>
<dbReference type="Pfam" id="PF25597">
    <property type="entry name" value="SH3_retrovirus"/>
    <property type="match status" value="1"/>
</dbReference>
<dbReference type="Gene3D" id="3.30.420.10">
    <property type="entry name" value="Ribonuclease H-like superfamily/Ribonuclease H"/>
    <property type="match status" value="1"/>
</dbReference>
<dbReference type="InterPro" id="IPR039537">
    <property type="entry name" value="Retrotran_Ty1/copia-like"/>
</dbReference>
<dbReference type="EMBL" id="VTPC01004923">
    <property type="protein sequence ID" value="KAF2896596.1"/>
    <property type="molecule type" value="Genomic_DNA"/>
</dbReference>
<keyword evidence="1" id="KW-0540">Nuclease</keyword>
<keyword evidence="4" id="KW-0378">Hydrolase</keyword>
<keyword evidence="5" id="KW-0460">Magnesium</keyword>
<evidence type="ECO:0000256" key="5">
    <source>
        <dbReference type="ARBA" id="ARBA00022842"/>
    </source>
</evidence>
<name>A0A8K0GEX5_IGNLU</name>
<evidence type="ECO:0000256" key="10">
    <source>
        <dbReference type="SAM" id="Coils"/>
    </source>
</evidence>
<dbReference type="GO" id="GO:0003676">
    <property type="term" value="F:nucleic acid binding"/>
    <property type="evidence" value="ECO:0007669"/>
    <property type="project" value="InterPro"/>
</dbReference>
<evidence type="ECO:0000256" key="8">
    <source>
        <dbReference type="ARBA" id="ARBA00022932"/>
    </source>
</evidence>
<organism evidence="12 13">
    <name type="scientific">Ignelater luminosus</name>
    <name type="common">Cucubano</name>
    <name type="synonym">Pyrophorus luminosus</name>
    <dbReference type="NCBI Taxonomy" id="2038154"/>
    <lineage>
        <taxon>Eukaryota</taxon>
        <taxon>Metazoa</taxon>
        <taxon>Ecdysozoa</taxon>
        <taxon>Arthropoda</taxon>
        <taxon>Hexapoda</taxon>
        <taxon>Insecta</taxon>
        <taxon>Pterygota</taxon>
        <taxon>Neoptera</taxon>
        <taxon>Endopterygota</taxon>
        <taxon>Coleoptera</taxon>
        <taxon>Polyphaga</taxon>
        <taxon>Elateriformia</taxon>
        <taxon>Elateroidea</taxon>
        <taxon>Elateridae</taxon>
        <taxon>Agrypninae</taxon>
        <taxon>Pyrophorini</taxon>
        <taxon>Ignelater</taxon>
    </lineage>
</organism>
<keyword evidence="13" id="KW-1185">Reference proteome</keyword>
<keyword evidence="7" id="KW-0695">RNA-directed DNA polymerase</keyword>
<keyword evidence="6" id="KW-0229">DNA integration</keyword>
<keyword evidence="9" id="KW-0233">DNA recombination</keyword>
<evidence type="ECO:0000256" key="1">
    <source>
        <dbReference type="ARBA" id="ARBA00022722"/>
    </source>
</evidence>
<dbReference type="GO" id="GO:0006310">
    <property type="term" value="P:DNA recombination"/>
    <property type="evidence" value="ECO:0007669"/>
    <property type="project" value="UniProtKB-KW"/>
</dbReference>
<evidence type="ECO:0000313" key="12">
    <source>
        <dbReference type="EMBL" id="KAF2896596.1"/>
    </source>
</evidence>
<evidence type="ECO:0000256" key="6">
    <source>
        <dbReference type="ARBA" id="ARBA00022908"/>
    </source>
</evidence>
<accession>A0A8K0GEX5</accession>
<evidence type="ECO:0000256" key="3">
    <source>
        <dbReference type="ARBA" id="ARBA00022759"/>
    </source>
</evidence>
<keyword evidence="8" id="KW-0239">DNA-directed DNA polymerase</keyword>
<proteinExistence type="predicted"/>